<keyword evidence="1" id="KW-1133">Transmembrane helix</keyword>
<dbReference type="CDD" id="cd07341">
    <property type="entry name" value="M56_BlaR1_MecR1_like"/>
    <property type="match status" value="1"/>
</dbReference>
<organism evidence="4 5">
    <name type="scientific">Kordia aestuariivivens</name>
    <dbReference type="NCBI Taxonomy" id="2759037"/>
    <lineage>
        <taxon>Bacteria</taxon>
        <taxon>Pseudomonadati</taxon>
        <taxon>Bacteroidota</taxon>
        <taxon>Flavobacteriia</taxon>
        <taxon>Flavobacteriales</taxon>
        <taxon>Flavobacteriaceae</taxon>
        <taxon>Kordia</taxon>
    </lineage>
</organism>
<gene>
    <name evidence="4" type="ORF">H2O64_00735</name>
</gene>
<feature type="domain" description="Peptidase M56" evidence="3">
    <location>
        <begin position="145"/>
        <end position="246"/>
    </location>
</feature>
<evidence type="ECO:0000313" key="4">
    <source>
        <dbReference type="EMBL" id="MBC8753174.1"/>
    </source>
</evidence>
<keyword evidence="1" id="KW-0472">Membrane</keyword>
<dbReference type="Gene3D" id="3.30.1150.10">
    <property type="match status" value="1"/>
</dbReference>
<dbReference type="EMBL" id="JACGWS010000001">
    <property type="protein sequence ID" value="MBC8753174.1"/>
    <property type="molecule type" value="Genomic_DNA"/>
</dbReference>
<name>A0ABR7Q3P4_9FLAO</name>
<reference evidence="4 5" key="1">
    <citation type="submission" date="2020-07" db="EMBL/GenBank/DDBJ databases">
        <title>Description of Kordia aestuariivivens sp. nov., isolated from a tidal flat.</title>
        <authorList>
            <person name="Park S."/>
            <person name="Yoon J.-H."/>
        </authorList>
    </citation>
    <scope>NUCLEOTIDE SEQUENCE [LARGE SCALE GENOMIC DNA]</scope>
    <source>
        <strain evidence="4 5">YSTF-M3</strain>
    </source>
</reference>
<feature type="domain" description="TonB C-terminal" evidence="2">
    <location>
        <begin position="437"/>
        <end position="496"/>
    </location>
</feature>
<dbReference type="PANTHER" id="PTHR34978:SF3">
    <property type="entry name" value="SLR0241 PROTEIN"/>
    <property type="match status" value="1"/>
</dbReference>
<accession>A0ABR7Q3P4</accession>
<evidence type="ECO:0000256" key="1">
    <source>
        <dbReference type="SAM" id="Phobius"/>
    </source>
</evidence>
<evidence type="ECO:0000313" key="5">
    <source>
        <dbReference type="Proteomes" id="UP000619238"/>
    </source>
</evidence>
<evidence type="ECO:0000259" key="2">
    <source>
        <dbReference type="Pfam" id="PF03544"/>
    </source>
</evidence>
<dbReference type="PANTHER" id="PTHR34978">
    <property type="entry name" value="POSSIBLE SENSOR-TRANSDUCER PROTEIN BLAR"/>
    <property type="match status" value="1"/>
</dbReference>
<dbReference type="InterPro" id="IPR008756">
    <property type="entry name" value="Peptidase_M56"/>
</dbReference>
<keyword evidence="1" id="KW-0812">Transmembrane</keyword>
<dbReference type="SUPFAM" id="SSF74653">
    <property type="entry name" value="TolA/TonB C-terminal domain"/>
    <property type="match status" value="1"/>
</dbReference>
<comment type="caution">
    <text evidence="4">The sequence shown here is derived from an EMBL/GenBank/DDBJ whole genome shotgun (WGS) entry which is preliminary data.</text>
</comment>
<dbReference type="Proteomes" id="UP000619238">
    <property type="component" value="Unassembled WGS sequence"/>
</dbReference>
<dbReference type="RefSeq" id="WP_187560219.1">
    <property type="nucleotide sequence ID" value="NZ_JACGWS010000001.1"/>
</dbReference>
<dbReference type="InterPro" id="IPR037682">
    <property type="entry name" value="TonB_C"/>
</dbReference>
<proteinExistence type="predicted"/>
<evidence type="ECO:0000259" key="3">
    <source>
        <dbReference type="Pfam" id="PF05569"/>
    </source>
</evidence>
<dbReference type="InterPro" id="IPR052173">
    <property type="entry name" value="Beta-lactam_resp_regulator"/>
</dbReference>
<protein>
    <submittedName>
        <fullName evidence="4">Energy transducer TonB</fullName>
    </submittedName>
</protein>
<feature type="transmembrane region" description="Helical" evidence="1">
    <location>
        <begin position="6"/>
        <end position="22"/>
    </location>
</feature>
<sequence length="497" mass="57795">MILYFVQVISFQLLFLVSYDLFLKKETFFNWNRAYLICSSLLSFIIPFIKIESFQKAIPQEYIVLLPEIILTPEKAVEIIAPSWNWYLIIGIAISSILFIYKISQLVRLKLKGIIVHQGSYKIIKMPNSTMAFSIFNYVFIGDDIEEEKLEDILSHELVHIREKHSLDLLYFELLRILFWFNPLVYIYQKRISELHEFIADATVVKHKNKSDYYEKLLTEVFQTQHFSFTNQFFKHSLIKKRISMLTKQKSREILKLKYLVLIPVLLITLLYTSCNNSTETDIDPKASIEQLEANVKTTLDNFNTYSKSLKGIEILSEKQYAELGDLMQVFLEAQRALSIAKGKEPEALSKLERSYEDYLKERKANIAETSSYETLEKDALEFKMIDKAPTFPGCEGEATLEALKDCFLQNVAKHVNKNFNLKLAEELDLKGVQKMFAKFVVDKNGEIKDMQIRAPHPQLKIEVERVLNTLPKLTPAEKDGKPVSVKYMLPISFKIQ</sequence>
<dbReference type="Pfam" id="PF05569">
    <property type="entry name" value="Peptidase_M56"/>
    <property type="match status" value="1"/>
</dbReference>
<dbReference type="Pfam" id="PF03544">
    <property type="entry name" value="TonB_C"/>
    <property type="match status" value="1"/>
</dbReference>
<keyword evidence="5" id="KW-1185">Reference proteome</keyword>
<feature type="transmembrane region" description="Helical" evidence="1">
    <location>
        <begin position="84"/>
        <end position="103"/>
    </location>
</feature>